<keyword evidence="3" id="KW-0732">Signal</keyword>
<dbReference type="Gene3D" id="3.40.50.1820">
    <property type="entry name" value="alpha/beta hydrolase"/>
    <property type="match status" value="1"/>
</dbReference>
<evidence type="ECO:0000256" key="1">
    <source>
        <dbReference type="ARBA" id="ARBA00005964"/>
    </source>
</evidence>
<feature type="non-terminal residue" evidence="5">
    <location>
        <position position="562"/>
    </location>
</feature>
<dbReference type="GO" id="GO:0016787">
    <property type="term" value="F:hydrolase activity"/>
    <property type="evidence" value="ECO:0007669"/>
    <property type="project" value="UniProtKB-KW"/>
</dbReference>
<dbReference type="OrthoDB" id="408631at2759"/>
<dbReference type="InterPro" id="IPR019826">
    <property type="entry name" value="Carboxylesterase_B_AS"/>
</dbReference>
<reference evidence="5" key="1">
    <citation type="journal article" date="2021" name="J Fungi (Basel)">
        <title>Virulence traits and population genomics of the black yeast Aureobasidium melanogenum.</title>
        <authorList>
            <person name="Cernosa A."/>
            <person name="Sun X."/>
            <person name="Gostincar C."/>
            <person name="Fang C."/>
            <person name="Gunde-Cimerman N."/>
            <person name="Song Z."/>
        </authorList>
    </citation>
    <scope>NUCLEOTIDE SEQUENCE</scope>
    <source>
        <strain evidence="5">EXF-9911</strain>
    </source>
</reference>
<evidence type="ECO:0000256" key="2">
    <source>
        <dbReference type="ARBA" id="ARBA00022801"/>
    </source>
</evidence>
<evidence type="ECO:0000313" key="5">
    <source>
        <dbReference type="EMBL" id="KAG9684700.1"/>
    </source>
</evidence>
<proteinExistence type="inferred from homology"/>
<dbReference type="PROSITE" id="PS00122">
    <property type="entry name" value="CARBOXYLESTERASE_B_1"/>
    <property type="match status" value="1"/>
</dbReference>
<dbReference type="InterPro" id="IPR029058">
    <property type="entry name" value="AB_hydrolase_fold"/>
</dbReference>
<comment type="caution">
    <text evidence="5">The sequence shown here is derived from an EMBL/GenBank/DDBJ whole genome shotgun (WGS) entry which is preliminary data.</text>
</comment>
<dbReference type="SUPFAM" id="SSF53474">
    <property type="entry name" value="alpha/beta-Hydrolases"/>
    <property type="match status" value="1"/>
</dbReference>
<gene>
    <name evidence="5" type="ORF">KCU76_g12241</name>
</gene>
<protein>
    <recommendedName>
        <fullName evidence="3">Carboxylic ester hydrolase</fullName>
        <ecNumber evidence="3">3.1.1.-</ecNumber>
    </recommendedName>
</protein>
<dbReference type="InterPro" id="IPR002018">
    <property type="entry name" value="CarbesteraseB"/>
</dbReference>
<feature type="chain" id="PRO_5040539041" description="Carboxylic ester hydrolase" evidence="3">
    <location>
        <begin position="28"/>
        <end position="562"/>
    </location>
</feature>
<comment type="similarity">
    <text evidence="1 3">Belongs to the type-B carboxylesterase/lipase family.</text>
</comment>
<dbReference type="InterPro" id="IPR050309">
    <property type="entry name" value="Type-B_Carboxylest/Lipase"/>
</dbReference>
<keyword evidence="2 3" id="KW-0378">Hydrolase</keyword>
<feature type="domain" description="Carboxylesterase type B" evidence="4">
    <location>
        <begin position="49"/>
        <end position="553"/>
    </location>
</feature>
<dbReference type="AlphaFoldDB" id="A0A9P8EAS0"/>
<dbReference type="EMBL" id="JAHFXF010000621">
    <property type="protein sequence ID" value="KAG9684700.1"/>
    <property type="molecule type" value="Genomic_DNA"/>
</dbReference>
<accession>A0A9P8EAS0</accession>
<dbReference type="Pfam" id="PF00135">
    <property type="entry name" value="COesterase"/>
    <property type="match status" value="1"/>
</dbReference>
<feature type="signal peptide" evidence="3">
    <location>
        <begin position="1"/>
        <end position="27"/>
    </location>
</feature>
<dbReference type="PANTHER" id="PTHR11559">
    <property type="entry name" value="CARBOXYLESTERASE"/>
    <property type="match status" value="1"/>
</dbReference>
<evidence type="ECO:0000259" key="4">
    <source>
        <dbReference type="Pfam" id="PF00135"/>
    </source>
</evidence>
<reference evidence="5" key="2">
    <citation type="submission" date="2021-08" db="EMBL/GenBank/DDBJ databases">
        <authorList>
            <person name="Gostincar C."/>
            <person name="Sun X."/>
            <person name="Song Z."/>
            <person name="Gunde-Cimerman N."/>
        </authorList>
    </citation>
    <scope>NUCLEOTIDE SEQUENCE</scope>
    <source>
        <strain evidence="5">EXF-9911</strain>
    </source>
</reference>
<evidence type="ECO:0000256" key="3">
    <source>
        <dbReference type="RuleBase" id="RU361235"/>
    </source>
</evidence>
<organism evidence="5 6">
    <name type="scientific">Aureobasidium melanogenum</name>
    <name type="common">Aureobasidium pullulans var. melanogenum</name>
    <dbReference type="NCBI Taxonomy" id="46634"/>
    <lineage>
        <taxon>Eukaryota</taxon>
        <taxon>Fungi</taxon>
        <taxon>Dikarya</taxon>
        <taxon>Ascomycota</taxon>
        <taxon>Pezizomycotina</taxon>
        <taxon>Dothideomycetes</taxon>
        <taxon>Dothideomycetidae</taxon>
        <taxon>Dothideales</taxon>
        <taxon>Saccotheciaceae</taxon>
        <taxon>Aureobasidium</taxon>
    </lineage>
</organism>
<sequence>MGPLSYITAVAALFFAAFSSICAQASGSSYPLPIVDLGYARQQASSYNSSGGYYNFSNIRYAAPPIGDLRFSAPQAPTVNRTHVQIGSVARICPQAIPEWEAIALQFLPAYLQGHTNFTMSDFDLSMISSNSSAIAVDPTEDEDCLLLDVMVPEDIFYSDEQHPVMVWIHGGGFLTGSKTVAGNPAGWLERSKNSDGSSGVIYVSINYRLGAMGWLSGPSFQENGTANAGLHDQRFALEWVQQNIHLFGGNPKNVTVIGESAGGGSILHQITAYGGNKGPVPFAGAVLQSPGFFPLASPSRQEQIFQDFLALLNVSTLDEARRLPSSAIIVASAKQVATNTPYGQTLYGPVVDGDFVPALPGQLLAHGQYDKDLSIMTGHNTDEGLIFTDPFISNGSALEAFLVTQFPALQSMPLTLAHITQNLYPPIFDGSQAQHYTNEIARAAAIISEVAFTCNTVYLQKAYEGSYAYLFDIAPSIHGQDVPYTFYNGNGSSDASSGDNLGVEDVAVAYLIQRYTAEFAKSSDPNSRGTPYFAKYGSNATTQALPIIPRTNRVDSFESPI</sequence>
<dbReference type="EC" id="3.1.1.-" evidence="3"/>
<name>A0A9P8EAS0_AURME</name>
<dbReference type="Proteomes" id="UP000779574">
    <property type="component" value="Unassembled WGS sequence"/>
</dbReference>
<evidence type="ECO:0000313" key="6">
    <source>
        <dbReference type="Proteomes" id="UP000779574"/>
    </source>
</evidence>